<comment type="caution">
    <text evidence="14">The sequence shown here is derived from an EMBL/GenBank/DDBJ whole genome shotgun (WGS) entry which is preliminary data.</text>
</comment>
<comment type="cofactor">
    <cofactor evidence="1">
        <name>Zn(2+)</name>
        <dbReference type="ChEBI" id="CHEBI:29105"/>
    </cofactor>
</comment>
<reference evidence="14 15" key="1">
    <citation type="submission" date="2020-08" db="EMBL/GenBank/DDBJ databases">
        <title>Sequencing the genomes of 1000 actinobacteria strains.</title>
        <authorList>
            <person name="Klenk H.-P."/>
        </authorList>
    </citation>
    <scope>NUCLEOTIDE SEQUENCE [LARGE SCALE GENOMIC DNA]</scope>
    <source>
        <strain evidence="14 15">DSM 45084</strain>
    </source>
</reference>
<dbReference type="Proteomes" id="UP000542674">
    <property type="component" value="Unassembled WGS sequence"/>
</dbReference>
<evidence type="ECO:0000313" key="14">
    <source>
        <dbReference type="EMBL" id="MBB4966578.1"/>
    </source>
</evidence>
<keyword evidence="8" id="KW-0862">Zinc</keyword>
<dbReference type="GO" id="GO:0004222">
    <property type="term" value="F:metalloendopeptidase activity"/>
    <property type="evidence" value="ECO:0007669"/>
    <property type="project" value="InterPro"/>
</dbReference>
<evidence type="ECO:0000256" key="6">
    <source>
        <dbReference type="ARBA" id="ARBA00022723"/>
    </source>
</evidence>
<evidence type="ECO:0000256" key="2">
    <source>
        <dbReference type="ARBA" id="ARBA00004651"/>
    </source>
</evidence>
<accession>A0A7W7T4T1</accession>
<evidence type="ECO:0000256" key="8">
    <source>
        <dbReference type="ARBA" id="ARBA00022833"/>
    </source>
</evidence>
<evidence type="ECO:0000256" key="4">
    <source>
        <dbReference type="ARBA" id="ARBA00022670"/>
    </source>
</evidence>
<evidence type="ECO:0000256" key="5">
    <source>
        <dbReference type="ARBA" id="ARBA00022692"/>
    </source>
</evidence>
<dbReference type="RefSeq" id="WP_184670664.1">
    <property type="nucleotide sequence ID" value="NZ_BAABAI010000022.1"/>
</dbReference>
<keyword evidence="5 12" id="KW-0812">Transmembrane</keyword>
<dbReference type="Pfam" id="PF01435">
    <property type="entry name" value="Peptidase_M48"/>
    <property type="match status" value="1"/>
</dbReference>
<evidence type="ECO:0000256" key="1">
    <source>
        <dbReference type="ARBA" id="ARBA00001947"/>
    </source>
</evidence>
<feature type="transmembrane region" description="Helical" evidence="12">
    <location>
        <begin position="57"/>
        <end position="76"/>
    </location>
</feature>
<organism evidence="14 15">
    <name type="scientific">Saccharothrix violaceirubra</name>
    <dbReference type="NCBI Taxonomy" id="413306"/>
    <lineage>
        <taxon>Bacteria</taxon>
        <taxon>Bacillati</taxon>
        <taxon>Actinomycetota</taxon>
        <taxon>Actinomycetes</taxon>
        <taxon>Pseudonocardiales</taxon>
        <taxon>Pseudonocardiaceae</taxon>
        <taxon>Saccharothrix</taxon>
    </lineage>
</organism>
<feature type="transmembrane region" description="Helical" evidence="12">
    <location>
        <begin position="512"/>
        <end position="532"/>
    </location>
</feature>
<dbReference type="AlphaFoldDB" id="A0A7W7T4T1"/>
<dbReference type="GO" id="GO:0005886">
    <property type="term" value="C:plasma membrane"/>
    <property type="evidence" value="ECO:0007669"/>
    <property type="project" value="UniProtKB-SubCell"/>
</dbReference>
<dbReference type="Gene3D" id="3.30.2010.10">
    <property type="entry name" value="Metalloproteases ('zincins'), catalytic domain"/>
    <property type="match status" value="1"/>
</dbReference>
<evidence type="ECO:0000256" key="7">
    <source>
        <dbReference type="ARBA" id="ARBA00022801"/>
    </source>
</evidence>
<dbReference type="CDD" id="cd07328">
    <property type="entry name" value="M48_Ste24p_like"/>
    <property type="match status" value="1"/>
</dbReference>
<evidence type="ECO:0000256" key="9">
    <source>
        <dbReference type="ARBA" id="ARBA00022989"/>
    </source>
</evidence>
<dbReference type="GO" id="GO:0006508">
    <property type="term" value="P:proteolysis"/>
    <property type="evidence" value="ECO:0007669"/>
    <property type="project" value="UniProtKB-KW"/>
</dbReference>
<protein>
    <submittedName>
        <fullName evidence="14">Zn-dependent protease with chaperone function</fullName>
    </submittedName>
</protein>
<evidence type="ECO:0000256" key="3">
    <source>
        <dbReference type="ARBA" id="ARBA00022475"/>
    </source>
</evidence>
<comment type="subcellular location">
    <subcellularLocation>
        <location evidence="2">Cell membrane</location>
        <topology evidence="2">Multi-pass membrane protein</topology>
    </subcellularLocation>
</comment>
<evidence type="ECO:0000256" key="11">
    <source>
        <dbReference type="ARBA" id="ARBA00023136"/>
    </source>
</evidence>
<keyword evidence="15" id="KW-1185">Reference proteome</keyword>
<dbReference type="EMBL" id="JACHJS010000001">
    <property type="protein sequence ID" value="MBB4966578.1"/>
    <property type="molecule type" value="Genomic_DNA"/>
</dbReference>
<sequence length="575" mass="61204">MIGRAVDGVATAASGLLAFVLRVGLCLAVGAFVPLYLVVLVLPVVSGSADSLFRGDVVLALVGGGLVLPGSLCGLARASRPTARLADTVAVAERDAPDLWRMVVECARLLGTRAPTELRLTDEAGAAVEEDARLFGLVPGTRRLYLGVPLTLCLSTAELRAVVCHELGHYARGRTRFGVQAVRGSSAMAHARRELARAASANPLARVYTGIPLLLLTGYALLYDWVSFTVRRRQEVDADAAAARIAGGRVVADALRSTQAAGVAWADFVDRFLEPARARGLVPDDPFTAFHAMVDDPEYRERFAEFREPLPVGRRGVRDPHPPLARRLAVLDRPGGGDPTCEPAAGLLVDRHALFVRLWRAVRPGPRLRWTRWLDEVIRQHVVDGAVPLRRAVRRVTGERTPNLEAVLDLLEAGRGAELGKALPDALPVVVGQALADVGAARWSVPWTGRPRLVVRDDDDLDAVVGTAVGGRVSRLRLVLALAGVDPADVVIPAGSTPVAAAEIRLEQGGHLALVLSVVGFAVVVALVTIAIRPVGPRPVRPTYDPAEVLLTTVRPGPAIEPRPTLPGFSPPKTP</sequence>
<keyword evidence="10" id="KW-0482">Metalloprotease</keyword>
<keyword evidence="7" id="KW-0378">Hydrolase</keyword>
<dbReference type="InterPro" id="IPR001915">
    <property type="entry name" value="Peptidase_M48"/>
</dbReference>
<dbReference type="InterPro" id="IPR050083">
    <property type="entry name" value="HtpX_protease"/>
</dbReference>
<keyword evidence="9 12" id="KW-1133">Transmembrane helix</keyword>
<name>A0A7W7T4T1_9PSEU</name>
<feature type="domain" description="Peptidase M48" evidence="13">
    <location>
        <begin position="96"/>
        <end position="333"/>
    </location>
</feature>
<keyword evidence="4 14" id="KW-0645">Protease</keyword>
<dbReference type="PANTHER" id="PTHR43221">
    <property type="entry name" value="PROTEASE HTPX"/>
    <property type="match status" value="1"/>
</dbReference>
<evidence type="ECO:0000256" key="10">
    <source>
        <dbReference type="ARBA" id="ARBA00023049"/>
    </source>
</evidence>
<dbReference type="GO" id="GO:0046872">
    <property type="term" value="F:metal ion binding"/>
    <property type="evidence" value="ECO:0007669"/>
    <property type="project" value="UniProtKB-KW"/>
</dbReference>
<gene>
    <name evidence="14" type="ORF">F4559_003937</name>
</gene>
<evidence type="ECO:0000259" key="13">
    <source>
        <dbReference type="Pfam" id="PF01435"/>
    </source>
</evidence>
<evidence type="ECO:0000313" key="15">
    <source>
        <dbReference type="Proteomes" id="UP000542674"/>
    </source>
</evidence>
<feature type="transmembrane region" description="Helical" evidence="12">
    <location>
        <begin position="12"/>
        <end position="37"/>
    </location>
</feature>
<dbReference type="PANTHER" id="PTHR43221:SF1">
    <property type="entry name" value="PROTEASE HTPX"/>
    <property type="match status" value="1"/>
</dbReference>
<proteinExistence type="predicted"/>
<feature type="transmembrane region" description="Helical" evidence="12">
    <location>
        <begin position="207"/>
        <end position="226"/>
    </location>
</feature>
<keyword evidence="3" id="KW-1003">Cell membrane</keyword>
<keyword evidence="6" id="KW-0479">Metal-binding</keyword>
<evidence type="ECO:0000256" key="12">
    <source>
        <dbReference type="SAM" id="Phobius"/>
    </source>
</evidence>
<keyword evidence="11 12" id="KW-0472">Membrane</keyword>